<feature type="compositionally biased region" description="Basic and acidic residues" evidence="1">
    <location>
        <begin position="118"/>
        <end position="137"/>
    </location>
</feature>
<name>A0AB34J1A5_PRYPA</name>
<evidence type="ECO:0000313" key="2">
    <source>
        <dbReference type="EMBL" id="KAL1511167.1"/>
    </source>
</evidence>
<accession>A0AB34J1A5</accession>
<dbReference type="EMBL" id="JBGBPQ010000014">
    <property type="protein sequence ID" value="KAL1511167.1"/>
    <property type="molecule type" value="Genomic_DNA"/>
</dbReference>
<dbReference type="Proteomes" id="UP001515480">
    <property type="component" value="Unassembled WGS sequence"/>
</dbReference>
<dbReference type="AlphaFoldDB" id="A0AB34J1A5"/>
<comment type="caution">
    <text evidence="2">The sequence shown here is derived from an EMBL/GenBank/DDBJ whole genome shotgun (WGS) entry which is preliminary data.</text>
</comment>
<evidence type="ECO:0000313" key="3">
    <source>
        <dbReference type="Proteomes" id="UP001515480"/>
    </source>
</evidence>
<keyword evidence="3" id="KW-1185">Reference proteome</keyword>
<feature type="region of interest" description="Disordered" evidence="1">
    <location>
        <begin position="115"/>
        <end position="163"/>
    </location>
</feature>
<feature type="compositionally biased region" description="Polar residues" evidence="1">
    <location>
        <begin position="55"/>
        <end position="64"/>
    </location>
</feature>
<organism evidence="2 3">
    <name type="scientific">Prymnesium parvum</name>
    <name type="common">Toxic golden alga</name>
    <dbReference type="NCBI Taxonomy" id="97485"/>
    <lineage>
        <taxon>Eukaryota</taxon>
        <taxon>Haptista</taxon>
        <taxon>Haptophyta</taxon>
        <taxon>Prymnesiophyceae</taxon>
        <taxon>Prymnesiales</taxon>
        <taxon>Prymnesiaceae</taxon>
        <taxon>Prymnesium</taxon>
    </lineage>
</organism>
<protein>
    <recommendedName>
        <fullName evidence="4">Pre-mRNA-splicing factor SYF2</fullName>
    </recommendedName>
</protein>
<evidence type="ECO:0000256" key="1">
    <source>
        <dbReference type="SAM" id="MobiDB-lite"/>
    </source>
</evidence>
<feature type="region of interest" description="Disordered" evidence="1">
    <location>
        <begin position="1"/>
        <end position="97"/>
    </location>
</feature>
<evidence type="ECO:0008006" key="4">
    <source>
        <dbReference type="Google" id="ProtNLM"/>
    </source>
</evidence>
<feature type="compositionally biased region" description="Acidic residues" evidence="1">
    <location>
        <begin position="11"/>
        <end position="30"/>
    </location>
</feature>
<feature type="compositionally biased region" description="Basic and acidic residues" evidence="1">
    <location>
        <begin position="66"/>
        <end position="97"/>
    </location>
</feature>
<reference evidence="2 3" key="1">
    <citation type="journal article" date="2024" name="Science">
        <title>Giant polyketide synthase enzymes in the biosynthesis of giant marine polyether toxins.</title>
        <authorList>
            <person name="Fallon T.R."/>
            <person name="Shende V.V."/>
            <person name="Wierzbicki I.H."/>
            <person name="Pendleton A.L."/>
            <person name="Watervoot N.F."/>
            <person name="Auber R.P."/>
            <person name="Gonzalez D.J."/>
            <person name="Wisecaver J.H."/>
            <person name="Moore B.S."/>
        </authorList>
    </citation>
    <scope>NUCLEOTIDE SEQUENCE [LARGE SCALE GENOMIC DNA]</scope>
    <source>
        <strain evidence="2 3">12B1</strain>
    </source>
</reference>
<gene>
    <name evidence="2" type="ORF">AB1Y20_005983</name>
</gene>
<sequence>MDSLLYVGAADGDDSEEEGEEEGEEEDEASEAGPSATVQKRELDFAALQRAGYESKSNLTQTATYKRLEEAEREAREKEAEGKAAAREEEARRAAAAEELRSELLNRKAIDQKLGYKKRFDETGEGFRQKEKRKRELGQQNRDGNWVEEEKRRIRHASTNFDS</sequence>
<proteinExistence type="predicted"/>